<sequence length="54" mass="5864">MGNNFKIPAQALKSVGTNPIVTAIFTADPSAHVWEDGRIYIYASHDMDPARGCD</sequence>
<dbReference type="SUPFAM" id="SSF75005">
    <property type="entry name" value="Arabinanase/levansucrase/invertase"/>
    <property type="match status" value="1"/>
</dbReference>
<protein>
    <submittedName>
        <fullName evidence="1">Uncharacterized protein</fullName>
    </submittedName>
</protein>
<dbReference type="InterPro" id="IPR023296">
    <property type="entry name" value="Glyco_hydro_beta-prop_sf"/>
</dbReference>
<gene>
    <name evidence="1" type="ORF">JFN88_05285</name>
</gene>
<dbReference type="RefSeq" id="WP_199018284.1">
    <property type="nucleotide sequence ID" value="NZ_JAELUP010000013.1"/>
</dbReference>
<keyword evidence="2" id="KW-1185">Reference proteome</keyword>
<accession>A0A934IZU9</accession>
<organism evidence="1 2">
    <name type="scientific">Paenibacillus roseus</name>
    <dbReference type="NCBI Taxonomy" id="2798579"/>
    <lineage>
        <taxon>Bacteria</taxon>
        <taxon>Bacillati</taxon>
        <taxon>Bacillota</taxon>
        <taxon>Bacilli</taxon>
        <taxon>Bacillales</taxon>
        <taxon>Paenibacillaceae</taxon>
        <taxon>Paenibacillus</taxon>
    </lineage>
</organism>
<proteinExistence type="predicted"/>
<dbReference type="EMBL" id="JAELUP010000013">
    <property type="protein sequence ID" value="MBJ6360734.1"/>
    <property type="molecule type" value="Genomic_DNA"/>
</dbReference>
<dbReference type="Gene3D" id="2.115.10.20">
    <property type="entry name" value="Glycosyl hydrolase domain, family 43"/>
    <property type="match status" value="1"/>
</dbReference>
<evidence type="ECO:0000313" key="2">
    <source>
        <dbReference type="Proteomes" id="UP000640274"/>
    </source>
</evidence>
<reference evidence="1" key="1">
    <citation type="submission" date="2020-12" db="EMBL/GenBank/DDBJ databases">
        <authorList>
            <person name="Huq M.A."/>
        </authorList>
    </citation>
    <scope>NUCLEOTIDE SEQUENCE</scope>
    <source>
        <strain evidence="1">MAHUQ-46</strain>
    </source>
</reference>
<name>A0A934IZU9_9BACL</name>
<dbReference type="Proteomes" id="UP000640274">
    <property type="component" value="Unassembled WGS sequence"/>
</dbReference>
<dbReference type="AlphaFoldDB" id="A0A934IZU9"/>
<comment type="caution">
    <text evidence="1">The sequence shown here is derived from an EMBL/GenBank/DDBJ whole genome shotgun (WGS) entry which is preliminary data.</text>
</comment>
<evidence type="ECO:0000313" key="1">
    <source>
        <dbReference type="EMBL" id="MBJ6360734.1"/>
    </source>
</evidence>